<keyword evidence="4" id="KW-0804">Transcription</keyword>
<dbReference type="SMART" id="SM00906">
    <property type="entry name" value="Fungal_trans"/>
    <property type="match status" value="1"/>
</dbReference>
<evidence type="ECO:0000313" key="7">
    <source>
        <dbReference type="EMBL" id="CAK7222613.1"/>
    </source>
</evidence>
<name>A0ABP0BSI3_9PEZI</name>
<dbReference type="CDD" id="cd00067">
    <property type="entry name" value="GAL4"/>
    <property type="match status" value="1"/>
</dbReference>
<dbReference type="CDD" id="cd12148">
    <property type="entry name" value="fungal_TF_MHR"/>
    <property type="match status" value="1"/>
</dbReference>
<sequence length="712" mass="77641">MEHSRPREAGGRTPQACDACRKSKTKCSGTRPKCRRCLKRKTTCTWPGNYHVPGTPESLDEPAAAVRRPLPQPALSPQERSAGAAAVASPGGLPQKLLEIFLERHHDVEFCAFLHRPTTTMARLEAQSPFLAAAIASLAALYLDADDVARQCTALGLPIGPVEVSTYYGQQATALGRNLSDQPSIFTIQAFLVLAVRELIAWKDFKAWMHAGTAIRMAHALQLGVELNAAQSSSSLLSLASTPPLPPNGLGPRQRETRRRTFWACFVVDRLISYACHHCFYISLPALSAGGSVVYGSRGGGEDVRLPCPDIAFAYDELEPGPWLNEFVLSSSSSSTAKDPRGSHHPLSRISVAPFYMVMVQLWGDMALLHATGGRRRLLHAPSDPAGAFAKANRAITDFAARVIPPALLWSAANYRLHAVTGQAQAFVQFNFLLHHSRCVMHHEYLPQLDMQYYSPSMDGSMDTSVDQLLASDAAGLPPNYSDKSLIDPCIAAVNAITEMATALYDGPFDGNNEQDVQKSRAILQSTVAAPALMTAAAVHLWVIYTQTCDACPKPVARGKFLLLLRIIQSWEPRWPVAAAWGETLGLLYKLYEYSYGTEPVPEFSSWEAEAQTPAAQTGRDANWANWKAGESSASRDHPGLSYGDVLPDPATVGQCLHDKVRGILVHPLHAPEVKRKNLRVFSQNLWQQHLWLLPGLMGGTNTGLADSSLFV</sequence>
<evidence type="ECO:0000259" key="6">
    <source>
        <dbReference type="PROSITE" id="PS50048"/>
    </source>
</evidence>
<dbReference type="InterPro" id="IPR036864">
    <property type="entry name" value="Zn2-C6_fun-type_DNA-bd_sf"/>
</dbReference>
<dbReference type="InterPro" id="IPR007219">
    <property type="entry name" value="XnlR_reg_dom"/>
</dbReference>
<evidence type="ECO:0000256" key="4">
    <source>
        <dbReference type="ARBA" id="ARBA00023163"/>
    </source>
</evidence>
<keyword evidence="3" id="KW-0805">Transcription regulation</keyword>
<keyword evidence="5" id="KW-0539">Nucleus</keyword>
<evidence type="ECO:0000256" key="3">
    <source>
        <dbReference type="ARBA" id="ARBA00023015"/>
    </source>
</evidence>
<accession>A0ABP0BSI3</accession>
<dbReference type="PROSITE" id="PS00463">
    <property type="entry name" value="ZN2_CY6_FUNGAL_1"/>
    <property type="match status" value="1"/>
</dbReference>
<keyword evidence="2" id="KW-0479">Metal-binding</keyword>
<dbReference type="EMBL" id="CAWUHB010000025">
    <property type="protein sequence ID" value="CAK7222613.1"/>
    <property type="molecule type" value="Genomic_DNA"/>
</dbReference>
<dbReference type="InterPro" id="IPR001138">
    <property type="entry name" value="Zn2Cys6_DnaBD"/>
</dbReference>
<evidence type="ECO:0000256" key="1">
    <source>
        <dbReference type="ARBA" id="ARBA00004123"/>
    </source>
</evidence>
<keyword evidence="8" id="KW-1185">Reference proteome</keyword>
<organism evidence="7 8">
    <name type="scientific">Sporothrix curviconia</name>
    <dbReference type="NCBI Taxonomy" id="1260050"/>
    <lineage>
        <taxon>Eukaryota</taxon>
        <taxon>Fungi</taxon>
        <taxon>Dikarya</taxon>
        <taxon>Ascomycota</taxon>
        <taxon>Pezizomycotina</taxon>
        <taxon>Sordariomycetes</taxon>
        <taxon>Sordariomycetidae</taxon>
        <taxon>Ophiostomatales</taxon>
        <taxon>Ophiostomataceae</taxon>
        <taxon>Sporothrix</taxon>
    </lineage>
</organism>
<evidence type="ECO:0000256" key="2">
    <source>
        <dbReference type="ARBA" id="ARBA00022723"/>
    </source>
</evidence>
<protein>
    <recommendedName>
        <fullName evidence="6">Zn(2)-C6 fungal-type domain-containing protein</fullName>
    </recommendedName>
</protein>
<dbReference type="Proteomes" id="UP001642405">
    <property type="component" value="Unassembled WGS sequence"/>
</dbReference>
<evidence type="ECO:0000256" key="5">
    <source>
        <dbReference type="ARBA" id="ARBA00023242"/>
    </source>
</evidence>
<dbReference type="Pfam" id="PF04082">
    <property type="entry name" value="Fungal_trans"/>
    <property type="match status" value="1"/>
</dbReference>
<feature type="domain" description="Zn(2)-C6 fungal-type" evidence="6">
    <location>
        <begin position="16"/>
        <end position="46"/>
    </location>
</feature>
<dbReference type="SMART" id="SM00066">
    <property type="entry name" value="GAL4"/>
    <property type="match status" value="1"/>
</dbReference>
<dbReference type="PROSITE" id="PS50048">
    <property type="entry name" value="ZN2_CY6_FUNGAL_2"/>
    <property type="match status" value="1"/>
</dbReference>
<comment type="caution">
    <text evidence="7">The sequence shown here is derived from an EMBL/GenBank/DDBJ whole genome shotgun (WGS) entry which is preliminary data.</text>
</comment>
<dbReference type="SUPFAM" id="SSF57701">
    <property type="entry name" value="Zn2/Cys6 DNA-binding domain"/>
    <property type="match status" value="1"/>
</dbReference>
<proteinExistence type="predicted"/>
<comment type="subcellular location">
    <subcellularLocation>
        <location evidence="1">Nucleus</location>
    </subcellularLocation>
</comment>
<dbReference type="PANTHER" id="PTHR47338:SF25">
    <property type="entry name" value="TRANSCRIPTION FACTOR"/>
    <property type="match status" value="1"/>
</dbReference>
<gene>
    <name evidence="7" type="ORF">SCUCBS95973_004902</name>
</gene>
<dbReference type="InterPro" id="IPR050815">
    <property type="entry name" value="TF_fung"/>
</dbReference>
<dbReference type="Pfam" id="PF00172">
    <property type="entry name" value="Zn_clus"/>
    <property type="match status" value="1"/>
</dbReference>
<evidence type="ECO:0000313" key="8">
    <source>
        <dbReference type="Proteomes" id="UP001642405"/>
    </source>
</evidence>
<reference evidence="7 8" key="1">
    <citation type="submission" date="2024-01" db="EMBL/GenBank/DDBJ databases">
        <authorList>
            <person name="Allen C."/>
            <person name="Tagirdzhanova G."/>
        </authorList>
    </citation>
    <scope>NUCLEOTIDE SEQUENCE [LARGE SCALE GENOMIC DNA]</scope>
</reference>
<dbReference type="Gene3D" id="4.10.240.10">
    <property type="entry name" value="Zn(2)-C6 fungal-type DNA-binding domain"/>
    <property type="match status" value="1"/>
</dbReference>
<dbReference type="PANTHER" id="PTHR47338">
    <property type="entry name" value="ZN(II)2CYS6 TRANSCRIPTION FACTOR (EUROFUNG)-RELATED"/>
    <property type="match status" value="1"/>
</dbReference>